<sequence>MELISSDGAQLELRLEGYQLDAPDTPVPADEEEDRDEWLVIRGRVRVADGPEWSFVQPCLTTEEAERLAVWLATVGAGETGLWPASPPYQALICFTEPNLAFSLERADADRARVRVHLSHESLPPWQPSHDWPDYHAYFVTLDVSTADLRTAAERWRIEHEPFPRRLPPGHLAGDSHG</sequence>
<gene>
    <name evidence="1" type="ORF">GA0074695_0641</name>
</gene>
<keyword evidence="2" id="KW-1185">Reference proteome</keyword>
<name>A0A1C4UM12_MICVI</name>
<dbReference type="Proteomes" id="UP000198242">
    <property type="component" value="Chromosome I"/>
</dbReference>
<dbReference type="EMBL" id="LT607411">
    <property type="protein sequence ID" value="SCE72763.1"/>
    <property type="molecule type" value="Genomic_DNA"/>
</dbReference>
<protein>
    <submittedName>
        <fullName evidence="1">Uncharacterized protein</fullName>
    </submittedName>
</protein>
<organism evidence="1 2">
    <name type="scientific">Micromonospora viridifaciens</name>
    <dbReference type="NCBI Taxonomy" id="1881"/>
    <lineage>
        <taxon>Bacteria</taxon>
        <taxon>Bacillati</taxon>
        <taxon>Actinomycetota</taxon>
        <taxon>Actinomycetes</taxon>
        <taxon>Micromonosporales</taxon>
        <taxon>Micromonosporaceae</taxon>
        <taxon>Micromonospora</taxon>
    </lineage>
</organism>
<dbReference type="Pfam" id="PF24716">
    <property type="entry name" value="WapI"/>
    <property type="match status" value="1"/>
</dbReference>
<accession>A0A1C4UM12</accession>
<dbReference type="OrthoDB" id="7210783at2"/>
<dbReference type="AlphaFoldDB" id="A0A1C4UM12"/>
<evidence type="ECO:0000313" key="1">
    <source>
        <dbReference type="EMBL" id="SCE72763.1"/>
    </source>
</evidence>
<proteinExistence type="predicted"/>
<dbReference type="InterPro" id="IPR056510">
    <property type="entry name" value="WapI"/>
</dbReference>
<evidence type="ECO:0000313" key="2">
    <source>
        <dbReference type="Proteomes" id="UP000198242"/>
    </source>
</evidence>
<dbReference type="RefSeq" id="WP_089004894.1">
    <property type="nucleotide sequence ID" value="NZ_LT607411.1"/>
</dbReference>
<reference evidence="2" key="1">
    <citation type="submission" date="2016-06" db="EMBL/GenBank/DDBJ databases">
        <authorList>
            <person name="Varghese N."/>
            <person name="Submissions Spin"/>
        </authorList>
    </citation>
    <scope>NUCLEOTIDE SEQUENCE [LARGE SCALE GENOMIC DNA]</scope>
    <source>
        <strain evidence="2">DSM 43909</strain>
    </source>
</reference>